<evidence type="ECO:0000313" key="1">
    <source>
        <dbReference type="Proteomes" id="UP000036681"/>
    </source>
</evidence>
<name>A0A0M3IU32_ASCLU</name>
<evidence type="ECO:0000313" key="2">
    <source>
        <dbReference type="WBParaSite" id="ALUE_0002226001-mRNA-1"/>
    </source>
</evidence>
<dbReference type="AlphaFoldDB" id="A0A0M3IU32"/>
<organism evidence="1 2">
    <name type="scientific">Ascaris lumbricoides</name>
    <name type="common">Giant roundworm</name>
    <dbReference type="NCBI Taxonomy" id="6252"/>
    <lineage>
        <taxon>Eukaryota</taxon>
        <taxon>Metazoa</taxon>
        <taxon>Ecdysozoa</taxon>
        <taxon>Nematoda</taxon>
        <taxon>Chromadorea</taxon>
        <taxon>Rhabditida</taxon>
        <taxon>Spirurina</taxon>
        <taxon>Ascaridomorpha</taxon>
        <taxon>Ascaridoidea</taxon>
        <taxon>Ascarididae</taxon>
        <taxon>Ascaris</taxon>
    </lineage>
</organism>
<dbReference type="Proteomes" id="UP000036681">
    <property type="component" value="Unplaced"/>
</dbReference>
<protein>
    <submittedName>
        <fullName evidence="2">Uncharacterized protein</fullName>
    </submittedName>
</protein>
<dbReference type="WBParaSite" id="ALUE_0002226001-mRNA-1">
    <property type="protein sequence ID" value="ALUE_0002226001-mRNA-1"/>
    <property type="gene ID" value="ALUE_0002226001"/>
</dbReference>
<reference evidence="2" key="1">
    <citation type="submission" date="2017-02" db="UniProtKB">
        <authorList>
            <consortium name="WormBaseParasite"/>
        </authorList>
    </citation>
    <scope>IDENTIFICATION</scope>
</reference>
<sequence>MVFGFLQRKENVLNRKLRICSRNIHRKPQRS</sequence>
<keyword evidence="1" id="KW-1185">Reference proteome</keyword>
<proteinExistence type="predicted"/>
<accession>A0A0M3IU32</accession>